<name>A0A1E4T911_9ASCO</name>
<dbReference type="EMBL" id="KV453847">
    <property type="protein sequence ID" value="ODV88221.1"/>
    <property type="molecule type" value="Genomic_DNA"/>
</dbReference>
<sequence length="477" mass="54800">MSLEFDFNTIQFGEPTMQKQVTPSQQNSLMFQSTNMIGSNGSSTNPSYSTFNDYNTSLNSLNFMSVNDFNSDLLDDDSNDLFKSIDAIFPEINTKHSSFNNQQLHQQQPYPYQQQQQQQQQHQQQLQQYDQEQIIGSYLNHRRATEFTDSPNSSSSSSLFDNASYSPVINDFQINDKTDSYLPNSWKDFKYSTINQKDLKETTINNISTSPHQIKNTPSNSIDQTRMFHSLDDDYNNVKTIDIVELTKPVSTKRSPILKSQSISFTDSNLHSATSPLPTSLASIPEPVSSIELSLSPAELGESNDIHLNTSTSSSISSFTTLSQMEDDDSPESYDDYNSERRNPLKRKRDKIKKISDSRLSLAQLSHVLHLSTDLQETAKREKQILSILRNDLGFPLGEKTWIRDTPSKERELLVERLWRRVEEVHQYGYSRETLSIIIRRASYYLMQGRLRRERRMEKKKAGDSLIKRKNAKSTTD</sequence>
<feature type="compositionally biased region" description="Low complexity" evidence="1">
    <location>
        <begin position="104"/>
        <end position="128"/>
    </location>
</feature>
<feature type="compositionally biased region" description="Low complexity" evidence="1">
    <location>
        <begin position="310"/>
        <end position="323"/>
    </location>
</feature>
<evidence type="ECO:0000256" key="1">
    <source>
        <dbReference type="SAM" id="MobiDB-lite"/>
    </source>
</evidence>
<evidence type="ECO:0000313" key="2">
    <source>
        <dbReference type="EMBL" id="ODV88221.1"/>
    </source>
</evidence>
<feature type="compositionally biased region" description="Acidic residues" evidence="1">
    <location>
        <begin position="325"/>
        <end position="337"/>
    </location>
</feature>
<protein>
    <submittedName>
        <fullName evidence="2">Uncharacterized protein</fullName>
    </submittedName>
</protein>
<keyword evidence="3" id="KW-1185">Reference proteome</keyword>
<feature type="region of interest" description="Disordered" evidence="1">
    <location>
        <begin position="303"/>
        <end position="349"/>
    </location>
</feature>
<dbReference type="OrthoDB" id="4096434at2759"/>
<feature type="compositionally biased region" description="Basic residues" evidence="1">
    <location>
        <begin position="468"/>
        <end position="477"/>
    </location>
</feature>
<feature type="region of interest" description="Disordered" evidence="1">
    <location>
        <begin position="456"/>
        <end position="477"/>
    </location>
</feature>
<dbReference type="AlphaFoldDB" id="A0A1E4T911"/>
<feature type="compositionally biased region" description="Basic and acidic residues" evidence="1">
    <location>
        <begin position="456"/>
        <end position="467"/>
    </location>
</feature>
<proteinExistence type="predicted"/>
<evidence type="ECO:0000313" key="3">
    <source>
        <dbReference type="Proteomes" id="UP000094801"/>
    </source>
</evidence>
<organism evidence="2 3">
    <name type="scientific">[Candida] arabinofermentans NRRL YB-2248</name>
    <dbReference type="NCBI Taxonomy" id="983967"/>
    <lineage>
        <taxon>Eukaryota</taxon>
        <taxon>Fungi</taxon>
        <taxon>Dikarya</taxon>
        <taxon>Ascomycota</taxon>
        <taxon>Saccharomycotina</taxon>
        <taxon>Pichiomycetes</taxon>
        <taxon>Pichiales</taxon>
        <taxon>Pichiaceae</taxon>
        <taxon>Ogataea</taxon>
        <taxon>Ogataea/Candida clade</taxon>
    </lineage>
</organism>
<accession>A0A1E4T911</accession>
<feature type="region of interest" description="Disordered" evidence="1">
    <location>
        <begin position="104"/>
        <end position="129"/>
    </location>
</feature>
<dbReference type="Proteomes" id="UP000094801">
    <property type="component" value="Unassembled WGS sequence"/>
</dbReference>
<reference evidence="3" key="1">
    <citation type="submission" date="2016-04" db="EMBL/GenBank/DDBJ databases">
        <title>Comparative genomics of biotechnologically important yeasts.</title>
        <authorList>
            <consortium name="DOE Joint Genome Institute"/>
            <person name="Riley R."/>
            <person name="Haridas S."/>
            <person name="Wolfe K.H."/>
            <person name="Lopes M.R."/>
            <person name="Hittinger C.T."/>
            <person name="Goker M."/>
            <person name="Salamov A."/>
            <person name="Wisecaver J."/>
            <person name="Long T.M."/>
            <person name="Aerts A.L."/>
            <person name="Barry K."/>
            <person name="Choi C."/>
            <person name="Clum A."/>
            <person name="Coughlan A.Y."/>
            <person name="Deshpande S."/>
            <person name="Douglass A.P."/>
            <person name="Hanson S.J."/>
            <person name="Klenk H.-P."/>
            <person name="Labutti K."/>
            <person name="Lapidus A."/>
            <person name="Lindquist E."/>
            <person name="Lipzen A."/>
            <person name="Meier-Kolthoff J.P."/>
            <person name="Ohm R.A."/>
            <person name="Otillar R.P."/>
            <person name="Pangilinan J."/>
            <person name="Peng Y."/>
            <person name="Rokas A."/>
            <person name="Rosa C.A."/>
            <person name="Scheuner C."/>
            <person name="Sibirny A.A."/>
            <person name="Slot J.C."/>
            <person name="Stielow J.B."/>
            <person name="Sun H."/>
            <person name="Kurtzman C.P."/>
            <person name="Blackwell M."/>
            <person name="Grigoriev I.V."/>
            <person name="Jeffries T.W."/>
        </authorList>
    </citation>
    <scope>NUCLEOTIDE SEQUENCE [LARGE SCALE GENOMIC DNA]</scope>
    <source>
        <strain evidence="3">NRRL YB-2248</strain>
    </source>
</reference>
<gene>
    <name evidence="2" type="ORF">CANARDRAFT_26373</name>
</gene>